<keyword evidence="5" id="KW-1185">Reference proteome</keyword>
<dbReference type="Pfam" id="PF17482">
    <property type="entry name" value="Phage_sheath_1C"/>
    <property type="match status" value="1"/>
</dbReference>
<evidence type="ECO:0000259" key="2">
    <source>
        <dbReference type="Pfam" id="PF04984"/>
    </source>
</evidence>
<dbReference type="InterPro" id="IPR035089">
    <property type="entry name" value="Phage_sheath_subtilisin"/>
</dbReference>
<dbReference type="EMBL" id="CP071090">
    <property type="protein sequence ID" value="QSQ23052.1"/>
    <property type="molecule type" value="Genomic_DNA"/>
</dbReference>
<dbReference type="Pfam" id="PF04984">
    <property type="entry name" value="Phage_sheath_1"/>
    <property type="match status" value="1"/>
</dbReference>
<dbReference type="PANTHER" id="PTHR35861:SF1">
    <property type="entry name" value="PHAGE TAIL SHEATH PROTEIN"/>
    <property type="match status" value="1"/>
</dbReference>
<reference evidence="4 5" key="1">
    <citation type="submission" date="2021-02" db="EMBL/GenBank/DDBJ databases">
        <title>De Novo genome assembly of isolated myxobacteria.</title>
        <authorList>
            <person name="Stevens D.C."/>
        </authorList>
    </citation>
    <scope>NUCLEOTIDE SEQUENCE [LARGE SCALE GENOMIC DNA]</scope>
    <source>
        <strain evidence="5">SCPEA02</strain>
    </source>
</reference>
<dbReference type="PANTHER" id="PTHR35861">
    <property type="match status" value="1"/>
</dbReference>
<proteinExistence type="inferred from homology"/>
<name>A0ABX7NVY2_9BACT</name>
<dbReference type="Proteomes" id="UP000662747">
    <property type="component" value="Chromosome"/>
</dbReference>
<organism evidence="4 5">
    <name type="scientific">Pyxidicoccus parkwayensis</name>
    <dbReference type="NCBI Taxonomy" id="2813578"/>
    <lineage>
        <taxon>Bacteria</taxon>
        <taxon>Pseudomonadati</taxon>
        <taxon>Myxococcota</taxon>
        <taxon>Myxococcia</taxon>
        <taxon>Myxococcales</taxon>
        <taxon>Cystobacterineae</taxon>
        <taxon>Myxococcaceae</taxon>
        <taxon>Pyxidicoccus</taxon>
    </lineage>
</organism>
<dbReference type="Gene3D" id="3.40.50.11780">
    <property type="match status" value="1"/>
</dbReference>
<feature type="domain" description="Tail sheath protein C-terminal" evidence="3">
    <location>
        <begin position="274"/>
        <end position="378"/>
    </location>
</feature>
<comment type="similarity">
    <text evidence="1">Belongs to the myoviridae tail sheath protein family.</text>
</comment>
<evidence type="ECO:0000259" key="3">
    <source>
        <dbReference type="Pfam" id="PF17482"/>
    </source>
</evidence>
<accession>A0ABX7NVY2</accession>
<dbReference type="InterPro" id="IPR052042">
    <property type="entry name" value="Tail_sheath_structural"/>
</dbReference>
<evidence type="ECO:0000256" key="1">
    <source>
        <dbReference type="ARBA" id="ARBA00008005"/>
    </source>
</evidence>
<sequence>MPNYMTPGVYVEEVPSGTRSIQGVGTTTAAFVGRAPAADARLHQAVPVNGWAQFVKEFAPPGTPGTPLARAVYGFFENGGRRCFIVNIGDNESVVGDPRKRQGVAVLEEVSEVAMVAAPGFTSPIAWDALLTHCEKMRDRFAILDAPEDVDDVGRLTKVATGDPGGGYLPRNTPQGFGALYYPWFSVMDPMGDGKTLVNVPPSGHMAGIYARTDVTRGVHKAPANEVVRGAMRLVRDVTPEEQGELNQVGVNCIRYFPRGGIRVWGARTLAPPDNSDWRYINVRRLFNFVEESIALGTNWTVFEPNDPTLWKSIRRDVSAFLLRLWRDGALMGRTPEEAFFVQCDEQVNTPETIDAGQVFAVIGMAPVKPAEFIIFRIGQHAGGSEVEEASNG</sequence>
<protein>
    <submittedName>
        <fullName evidence="4">Phage tail sheath family protein</fullName>
    </submittedName>
</protein>
<evidence type="ECO:0000313" key="5">
    <source>
        <dbReference type="Proteomes" id="UP000662747"/>
    </source>
</evidence>
<dbReference type="RefSeq" id="WP_206724628.1">
    <property type="nucleotide sequence ID" value="NZ_CP071090.1"/>
</dbReference>
<dbReference type="InterPro" id="IPR020287">
    <property type="entry name" value="Tail_sheath_C"/>
</dbReference>
<feature type="domain" description="Tail sheath protein subtilisin-like" evidence="2">
    <location>
        <begin position="112"/>
        <end position="270"/>
    </location>
</feature>
<evidence type="ECO:0000313" key="4">
    <source>
        <dbReference type="EMBL" id="QSQ23052.1"/>
    </source>
</evidence>
<gene>
    <name evidence="4" type="ORF">JY651_49560</name>
</gene>